<name>A0A180FXS0_PUCT1</name>
<dbReference type="OrthoDB" id="5535068at2759"/>
<evidence type="ECO:0000313" key="2">
    <source>
        <dbReference type="EnsemblFungi" id="PTTG_11060-t43_1-p1"/>
    </source>
</evidence>
<gene>
    <name evidence="1" type="ORF">PTTG_11060</name>
</gene>
<keyword evidence="3" id="KW-1185">Reference proteome</keyword>
<evidence type="ECO:0000313" key="1">
    <source>
        <dbReference type="EMBL" id="OAV85191.1"/>
    </source>
</evidence>
<dbReference type="EMBL" id="ADAS02006108">
    <property type="protein sequence ID" value="OAV85191.1"/>
    <property type="molecule type" value="Genomic_DNA"/>
</dbReference>
<organism evidence="1">
    <name type="scientific">Puccinia triticina (isolate 1-1 / race 1 (BBBD))</name>
    <name type="common">Brown leaf rust fungus</name>
    <dbReference type="NCBI Taxonomy" id="630390"/>
    <lineage>
        <taxon>Eukaryota</taxon>
        <taxon>Fungi</taxon>
        <taxon>Dikarya</taxon>
        <taxon>Basidiomycota</taxon>
        <taxon>Pucciniomycotina</taxon>
        <taxon>Pucciniomycetes</taxon>
        <taxon>Pucciniales</taxon>
        <taxon>Pucciniaceae</taxon>
        <taxon>Puccinia</taxon>
    </lineage>
</organism>
<reference evidence="2 3" key="3">
    <citation type="journal article" date="2017" name="G3 (Bethesda)">
        <title>Comparative analysis highlights variable genome content of wheat rusts and divergence of the mating loci.</title>
        <authorList>
            <person name="Cuomo C.A."/>
            <person name="Bakkeren G."/>
            <person name="Khalil H.B."/>
            <person name="Panwar V."/>
            <person name="Joly D."/>
            <person name="Linning R."/>
            <person name="Sakthikumar S."/>
            <person name="Song X."/>
            <person name="Adiconis X."/>
            <person name="Fan L."/>
            <person name="Goldberg J.M."/>
            <person name="Levin J.Z."/>
            <person name="Young S."/>
            <person name="Zeng Q."/>
            <person name="Anikster Y."/>
            <person name="Bruce M."/>
            <person name="Wang M."/>
            <person name="Yin C."/>
            <person name="McCallum B."/>
            <person name="Szabo L.J."/>
            <person name="Hulbert S."/>
            <person name="Chen X."/>
            <person name="Fellers J.P."/>
        </authorList>
    </citation>
    <scope>NUCLEOTIDE SEQUENCE</scope>
    <source>
        <strain evidence="2">isolate 1-1 / race 1 (BBBD)</strain>
        <strain evidence="3">Isolate 1-1 / race 1 (BBBD)</strain>
    </source>
</reference>
<sequence length="279" mass="31471">MADLGGDPRPVKMKKIKPQEGLKFDGSNIKRFLADYELAAELDDATDYDKARQVVRFVENGETRAILETLEGNSPPEWAKLKAAMLSYWEDVDTALFTERDIASLVAKWVVKGGVSSVADYQEFRKAWEPIQSYLVSKNHIESEEELKKQFYQAFSVGFQGRIREQMIKDSTLVVRADNRGRLPSFKVLRVAIDAVMKGQVSLTFEDTRSTAPVASPFAEANETMKKMLADQRPSTTASVPKPETSMEDLTKMFKAFEQFMKQGGGKQGPLWNFYAGRD</sequence>
<reference evidence="1" key="1">
    <citation type="submission" date="2009-11" db="EMBL/GenBank/DDBJ databases">
        <authorList>
            <consortium name="The Broad Institute Genome Sequencing Platform"/>
            <person name="Ward D."/>
            <person name="Feldgarden M."/>
            <person name="Earl A."/>
            <person name="Young S.K."/>
            <person name="Zeng Q."/>
            <person name="Koehrsen M."/>
            <person name="Alvarado L."/>
            <person name="Berlin A."/>
            <person name="Bochicchio J."/>
            <person name="Borenstein D."/>
            <person name="Chapman S.B."/>
            <person name="Chen Z."/>
            <person name="Engels R."/>
            <person name="Freedman E."/>
            <person name="Gellesch M."/>
            <person name="Goldberg J."/>
            <person name="Griggs A."/>
            <person name="Gujja S."/>
            <person name="Heilman E."/>
            <person name="Heiman D."/>
            <person name="Hepburn T."/>
            <person name="Howarth C."/>
            <person name="Jen D."/>
            <person name="Larson L."/>
            <person name="Lewis B."/>
            <person name="Mehta T."/>
            <person name="Park D."/>
            <person name="Pearson M."/>
            <person name="Roberts A."/>
            <person name="Saif S."/>
            <person name="Shea T."/>
            <person name="Shenoy N."/>
            <person name="Sisk P."/>
            <person name="Stolte C."/>
            <person name="Sykes S."/>
            <person name="Thomson T."/>
            <person name="Walk T."/>
            <person name="White J."/>
            <person name="Yandava C."/>
            <person name="Izard J."/>
            <person name="Baranova O.V."/>
            <person name="Blanton J.M."/>
            <person name="Tanner A.C."/>
            <person name="Dewhirst F.E."/>
            <person name="Haas B."/>
            <person name="Nusbaum C."/>
            <person name="Birren B."/>
        </authorList>
    </citation>
    <scope>NUCLEOTIDE SEQUENCE [LARGE SCALE GENOMIC DNA]</scope>
    <source>
        <strain evidence="1">1-1 BBBD Race 1</strain>
    </source>
</reference>
<reference evidence="1" key="2">
    <citation type="submission" date="2016-05" db="EMBL/GenBank/DDBJ databases">
        <title>Comparative analysis highlights variable genome content of wheat rusts and divergence of the mating loci.</title>
        <authorList>
            <person name="Cuomo C.A."/>
            <person name="Bakkeren G."/>
            <person name="Szabo L."/>
            <person name="Khalil H."/>
            <person name="Joly D."/>
            <person name="Goldberg J."/>
            <person name="Young S."/>
            <person name="Zeng Q."/>
            <person name="Fellers J."/>
        </authorList>
    </citation>
    <scope>NUCLEOTIDE SEQUENCE [LARGE SCALE GENOMIC DNA]</scope>
    <source>
        <strain evidence="1">1-1 BBBD Race 1</strain>
    </source>
</reference>
<accession>A0A180FXS0</accession>
<evidence type="ECO:0000313" key="3">
    <source>
        <dbReference type="Proteomes" id="UP000005240"/>
    </source>
</evidence>
<dbReference type="Proteomes" id="UP000005240">
    <property type="component" value="Unassembled WGS sequence"/>
</dbReference>
<dbReference type="VEuPathDB" id="FungiDB:PTTG_11060"/>
<feature type="non-terminal residue" evidence="1">
    <location>
        <position position="279"/>
    </location>
</feature>
<proteinExistence type="predicted"/>
<reference evidence="2" key="4">
    <citation type="submission" date="2025-05" db="UniProtKB">
        <authorList>
            <consortium name="EnsemblFungi"/>
        </authorList>
    </citation>
    <scope>IDENTIFICATION</scope>
    <source>
        <strain evidence="2">isolate 1-1 / race 1 (BBBD)</strain>
    </source>
</reference>
<dbReference type="AlphaFoldDB" id="A0A180FXS0"/>
<protein>
    <submittedName>
        <fullName evidence="1 2">Uncharacterized protein</fullName>
    </submittedName>
</protein>
<dbReference type="EnsemblFungi" id="PTTG_11060-t43_1">
    <property type="protein sequence ID" value="PTTG_11060-t43_1-p1"/>
    <property type="gene ID" value="PTTG_11060"/>
</dbReference>